<gene>
    <name evidence="1" type="ORF">HD842_003937</name>
</gene>
<dbReference type="RefSeq" id="WP_183556412.1">
    <property type="nucleotide sequence ID" value="NZ_JACHBX010000004.1"/>
</dbReference>
<dbReference type="Proteomes" id="UP000540787">
    <property type="component" value="Unassembled WGS sequence"/>
</dbReference>
<dbReference type="InterPro" id="IPR029044">
    <property type="entry name" value="Nucleotide-diphossugar_trans"/>
</dbReference>
<proteinExistence type="predicted"/>
<keyword evidence="2" id="KW-1185">Reference proteome</keyword>
<dbReference type="AlphaFoldDB" id="A0A7W9X3H7"/>
<evidence type="ECO:0000313" key="2">
    <source>
        <dbReference type="Proteomes" id="UP000540787"/>
    </source>
</evidence>
<dbReference type="EMBL" id="JACHBX010000004">
    <property type="protein sequence ID" value="MBB6135770.1"/>
    <property type="molecule type" value="Genomic_DNA"/>
</dbReference>
<accession>A0A7W9X3H7</accession>
<comment type="caution">
    <text evidence="1">The sequence shown here is derived from an EMBL/GenBank/DDBJ whole genome shotgun (WGS) entry which is preliminary data.</text>
</comment>
<dbReference type="SUPFAM" id="SSF53448">
    <property type="entry name" value="Nucleotide-diphospho-sugar transferases"/>
    <property type="match status" value="1"/>
</dbReference>
<dbReference type="Gene3D" id="3.90.550.10">
    <property type="entry name" value="Spore Coat Polysaccharide Biosynthesis Protein SpsA, Chain A"/>
    <property type="match status" value="1"/>
</dbReference>
<protein>
    <submittedName>
        <fullName evidence="1">dTDP-glucose pyrophosphorylase</fullName>
    </submittedName>
</protein>
<evidence type="ECO:0000313" key="1">
    <source>
        <dbReference type="EMBL" id="MBB6135770.1"/>
    </source>
</evidence>
<dbReference type="PIRSF" id="PIRSF028162">
    <property type="entry name" value="BcbE_prd"/>
    <property type="match status" value="1"/>
</dbReference>
<dbReference type="CDD" id="cd04183">
    <property type="entry name" value="GT2_BcE_like"/>
    <property type="match status" value="1"/>
</dbReference>
<reference evidence="1 2" key="1">
    <citation type="submission" date="2020-08" db="EMBL/GenBank/DDBJ databases">
        <title>The Agave Microbiome: Exploring the role of microbial communities in plant adaptations to desert environments.</title>
        <authorList>
            <person name="Partida-Martinez L.P."/>
        </authorList>
    </citation>
    <scope>NUCLEOTIDE SEQUENCE [LARGE SCALE GENOMIC DNA]</scope>
    <source>
        <strain evidence="1 2">AT3.2</strain>
    </source>
</reference>
<organism evidence="1 2">
    <name type="scientific">Massilia aurea</name>
    <dbReference type="NCBI Taxonomy" id="373040"/>
    <lineage>
        <taxon>Bacteria</taxon>
        <taxon>Pseudomonadati</taxon>
        <taxon>Pseudomonadota</taxon>
        <taxon>Betaproteobacteria</taxon>
        <taxon>Burkholderiales</taxon>
        <taxon>Oxalobacteraceae</taxon>
        <taxon>Telluria group</taxon>
        <taxon>Massilia</taxon>
    </lineage>
</organism>
<name>A0A7W9X3H7_9BURK</name>
<sequence>MTKQADSGTTIVITMAGRGSRFREVGYTVPKYEIVVHGHSLFYWSMLSLKNFIGPRTRVVFVSLAENASAPYIREQCAALGIDDLRIIELDALTDGQATSALASRSLWLGDDSPLLIYNIDTFVQPFAWTPQHIRAGSDGWIPCFQVAGDHWSFVKINGDGWATDVAEKQRISDYASVGLYWFARAGDFVRAYDAFFADPANLVRGERYVAPLYRQLLADGARVSIADLNPADVHALGTPAEVTAFSAASAPPAASDSH</sequence>
<dbReference type="InterPro" id="IPR016873">
    <property type="entry name" value="Caps_polysacc_synth_BcbE_prd"/>
</dbReference>